<dbReference type="AlphaFoldDB" id="A0A1A8F2A8"/>
<reference evidence="1" key="1">
    <citation type="submission" date="2016-05" db="EMBL/GenBank/DDBJ databases">
        <authorList>
            <person name="Lavstsen T."/>
            <person name="Jespersen J.S."/>
        </authorList>
    </citation>
    <scope>NUCLEOTIDE SEQUENCE</scope>
    <source>
        <tissue evidence="1">Brain</tissue>
    </source>
</reference>
<feature type="non-terminal residue" evidence="1">
    <location>
        <position position="1"/>
    </location>
</feature>
<feature type="non-terminal residue" evidence="1">
    <location>
        <position position="37"/>
    </location>
</feature>
<dbReference type="EMBL" id="HAEB01006943">
    <property type="protein sequence ID" value="SBQ53470.1"/>
    <property type="molecule type" value="Transcribed_RNA"/>
</dbReference>
<proteinExistence type="predicted"/>
<accession>A0A1A8F2A8</accession>
<gene>
    <name evidence="1" type="primary">CU459095.1</name>
</gene>
<name>A0A1A8F2A8_9TELE</name>
<evidence type="ECO:0000313" key="1">
    <source>
        <dbReference type="EMBL" id="SBQ53470.1"/>
    </source>
</evidence>
<reference evidence="1" key="2">
    <citation type="submission" date="2016-06" db="EMBL/GenBank/DDBJ databases">
        <title>The genome of a short-lived fish provides insights into sex chromosome evolution and the genetic control of aging.</title>
        <authorList>
            <person name="Reichwald K."/>
            <person name="Felder M."/>
            <person name="Petzold A."/>
            <person name="Koch P."/>
            <person name="Groth M."/>
            <person name="Platzer M."/>
        </authorList>
    </citation>
    <scope>NUCLEOTIDE SEQUENCE</scope>
    <source>
        <tissue evidence="1">Brain</tissue>
    </source>
</reference>
<organism evidence="1">
    <name type="scientific">Nothobranchius korthausae</name>
    <dbReference type="NCBI Taxonomy" id="1143690"/>
    <lineage>
        <taxon>Eukaryota</taxon>
        <taxon>Metazoa</taxon>
        <taxon>Chordata</taxon>
        <taxon>Craniata</taxon>
        <taxon>Vertebrata</taxon>
        <taxon>Euteleostomi</taxon>
        <taxon>Actinopterygii</taxon>
        <taxon>Neopterygii</taxon>
        <taxon>Teleostei</taxon>
        <taxon>Neoteleostei</taxon>
        <taxon>Acanthomorphata</taxon>
        <taxon>Ovalentaria</taxon>
        <taxon>Atherinomorphae</taxon>
        <taxon>Cyprinodontiformes</taxon>
        <taxon>Nothobranchiidae</taxon>
        <taxon>Nothobranchius</taxon>
    </lineage>
</organism>
<sequence length="37" mass="4038">LDAPGTKPVWLFSVRRSVTAGLRTVIGVQRLSTPQET</sequence>
<protein>
    <submittedName>
        <fullName evidence="1">Uncharacterized protein</fullName>
    </submittedName>
</protein>